<gene>
    <name evidence="1" type="ORF">BTMF_LOCUS13041</name>
</gene>
<evidence type="ECO:0000313" key="3">
    <source>
        <dbReference type="WBParaSite" id="BTMF_0001504501-mRNA-1"/>
    </source>
</evidence>
<keyword evidence="2" id="KW-1185">Reference proteome</keyword>
<sequence>MRRFFPHQCSISNVSTYSYVSLYMHMYACVSLHVSECVTIREWVVCILVARVHIWLCMYTCNI</sequence>
<accession>A0A0R3R4V5</accession>
<organism evidence="3">
    <name type="scientific">Brugia timori</name>
    <dbReference type="NCBI Taxonomy" id="42155"/>
    <lineage>
        <taxon>Eukaryota</taxon>
        <taxon>Metazoa</taxon>
        <taxon>Ecdysozoa</taxon>
        <taxon>Nematoda</taxon>
        <taxon>Chromadorea</taxon>
        <taxon>Rhabditida</taxon>
        <taxon>Spirurina</taxon>
        <taxon>Spiruromorpha</taxon>
        <taxon>Filarioidea</taxon>
        <taxon>Onchocercidae</taxon>
        <taxon>Brugia</taxon>
    </lineage>
</organism>
<evidence type="ECO:0000313" key="2">
    <source>
        <dbReference type="Proteomes" id="UP000280834"/>
    </source>
</evidence>
<dbReference type="Proteomes" id="UP000280834">
    <property type="component" value="Unassembled WGS sequence"/>
</dbReference>
<name>A0A0R3R4V5_9BILA</name>
<dbReference type="AlphaFoldDB" id="A0A0R3R4V5"/>
<reference evidence="1 2" key="2">
    <citation type="submission" date="2018-11" db="EMBL/GenBank/DDBJ databases">
        <authorList>
            <consortium name="Pathogen Informatics"/>
        </authorList>
    </citation>
    <scope>NUCLEOTIDE SEQUENCE [LARGE SCALE GENOMIC DNA]</scope>
</reference>
<dbReference type="EMBL" id="UZAG01019703">
    <property type="protein sequence ID" value="VDO44591.1"/>
    <property type="molecule type" value="Genomic_DNA"/>
</dbReference>
<protein>
    <submittedName>
        <fullName evidence="3">Ovule protein</fullName>
    </submittedName>
</protein>
<proteinExistence type="predicted"/>
<evidence type="ECO:0000313" key="1">
    <source>
        <dbReference type="EMBL" id="VDO44591.1"/>
    </source>
</evidence>
<dbReference type="WBParaSite" id="BTMF_0001504501-mRNA-1">
    <property type="protein sequence ID" value="BTMF_0001504501-mRNA-1"/>
    <property type="gene ID" value="BTMF_0001504501"/>
</dbReference>
<reference evidence="3" key="1">
    <citation type="submission" date="2017-02" db="UniProtKB">
        <authorList>
            <consortium name="WormBaseParasite"/>
        </authorList>
    </citation>
    <scope>IDENTIFICATION</scope>
</reference>